<dbReference type="EMBL" id="LN899826">
    <property type="protein sequence ID" value="CUV42580.1"/>
    <property type="molecule type" value="Genomic_DNA"/>
</dbReference>
<organism evidence="1">
    <name type="scientific">Ralstonia solanacearum</name>
    <name type="common">Pseudomonas solanacearum</name>
    <dbReference type="NCBI Taxonomy" id="305"/>
    <lineage>
        <taxon>Bacteria</taxon>
        <taxon>Pseudomonadati</taxon>
        <taxon>Pseudomonadota</taxon>
        <taxon>Betaproteobacteria</taxon>
        <taxon>Burkholderiales</taxon>
        <taxon>Burkholderiaceae</taxon>
        <taxon>Ralstonia</taxon>
        <taxon>Ralstonia solanacearum species complex</taxon>
    </lineage>
</organism>
<sequence>MNQSQPMTRDDVLYAFAVEGDGGRDTLMRYLTAYPQYAHDLVDLSRELVRPVLDAPLSAADVQRVNAAVARFRAGTVKQAPVTLASQAFNVAAERLQLPLLAMLAFRERRIDLTSVPTRFLERLAGALETSLDQLRAFLSQPAMVSATRQSKSRIKPAAATKVSFEKVLRDAGVEAERVQALIERGE</sequence>
<evidence type="ECO:0000313" key="1">
    <source>
        <dbReference type="EMBL" id="CUV26226.1"/>
    </source>
</evidence>
<accession>A0A0S4UV80</accession>
<evidence type="ECO:0000313" key="3">
    <source>
        <dbReference type="EMBL" id="CUV42580.1"/>
    </source>
</evidence>
<protein>
    <submittedName>
        <fullName evidence="1">Uncharacterized protein</fullName>
    </submittedName>
</protein>
<proteinExistence type="predicted"/>
<dbReference type="AlphaFoldDB" id="A0A0S4UV80"/>
<dbReference type="EMBL" id="LN899823">
    <property type="protein sequence ID" value="CUV26226.1"/>
    <property type="molecule type" value="Genomic_DNA"/>
</dbReference>
<dbReference type="EMBL" id="LN899822">
    <property type="protein sequence ID" value="CUV60490.1"/>
    <property type="molecule type" value="Genomic_DNA"/>
</dbReference>
<evidence type="ECO:0000313" key="2">
    <source>
        <dbReference type="EMBL" id="CUV37623.1"/>
    </source>
</evidence>
<name>A0A0S4UV80_RALSL</name>
<reference evidence="1" key="1">
    <citation type="submission" date="2015-10" db="EMBL/GenBank/DDBJ databases">
        <authorList>
            <person name="Gilbert D.G."/>
        </authorList>
    </citation>
    <scope>NUCLEOTIDE SEQUENCE</scope>
    <source>
        <strain evidence="1">Phyl III-seqv23</strain>
    </source>
</reference>
<dbReference type="EMBL" id="LN899825">
    <property type="protein sequence ID" value="CUV37623.1"/>
    <property type="molecule type" value="Genomic_DNA"/>
</dbReference>
<evidence type="ECO:0000313" key="4">
    <source>
        <dbReference type="EMBL" id="CUV60490.1"/>
    </source>
</evidence>
<gene>
    <name evidence="4" type="ORF">RD1301_v1_970004</name>
    <name evidence="1" type="ORF">RUN1744_v1_1400007</name>
    <name evidence="2" type="ORF">TD1301_v1_4200004</name>
    <name evidence="3" type="ORF">TF3108_v1_1340007</name>
</gene>